<dbReference type="InterPro" id="IPR013689">
    <property type="entry name" value="RNA_helicase_ATP-dep_HrpB_C"/>
</dbReference>
<evidence type="ECO:0000256" key="3">
    <source>
        <dbReference type="ARBA" id="ARBA00022806"/>
    </source>
</evidence>
<dbReference type="InterPro" id="IPR007502">
    <property type="entry name" value="Helicase-assoc_dom"/>
</dbReference>
<keyword evidence="1" id="KW-0547">Nucleotide-binding</keyword>
<keyword evidence="8" id="KW-1185">Reference proteome</keyword>
<dbReference type="InterPro" id="IPR010225">
    <property type="entry name" value="HrpB"/>
</dbReference>
<keyword evidence="3 7" id="KW-0347">Helicase</keyword>
<gene>
    <name evidence="7" type="primary">hrpB</name>
    <name evidence="7" type="ORF">NDK47_19585</name>
</gene>
<evidence type="ECO:0000256" key="4">
    <source>
        <dbReference type="ARBA" id="ARBA00022840"/>
    </source>
</evidence>
<dbReference type="EMBL" id="CP098755">
    <property type="protein sequence ID" value="USG64342.1"/>
    <property type="molecule type" value="Genomic_DNA"/>
</dbReference>
<feature type="domain" description="Helicase C-terminal" evidence="6">
    <location>
        <begin position="196"/>
        <end position="371"/>
    </location>
</feature>
<dbReference type="Gene3D" id="3.40.50.300">
    <property type="entry name" value="P-loop containing nucleotide triphosphate hydrolases"/>
    <property type="match status" value="2"/>
</dbReference>
<dbReference type="InterPro" id="IPR049614">
    <property type="entry name" value="HrpB_DEXH"/>
</dbReference>
<dbReference type="PIRSF" id="PIRSF005496">
    <property type="entry name" value="ATP_hel_hrpB"/>
    <property type="match status" value="1"/>
</dbReference>
<dbReference type="Pfam" id="PF08482">
    <property type="entry name" value="HrpB_C"/>
    <property type="match status" value="1"/>
</dbReference>
<keyword evidence="2" id="KW-0378">Hydrolase</keyword>
<dbReference type="Proteomes" id="UP001056500">
    <property type="component" value="Chromosome"/>
</dbReference>
<proteinExistence type="predicted"/>
<dbReference type="NCBIfam" id="TIGR01970">
    <property type="entry name" value="DEAH_box_HrpB"/>
    <property type="match status" value="1"/>
</dbReference>
<name>A0ABY4WBC8_9BACL</name>
<dbReference type="PANTHER" id="PTHR43519:SF1">
    <property type="entry name" value="ATP-DEPENDENT RNA HELICASE HRPB"/>
    <property type="match status" value="1"/>
</dbReference>
<dbReference type="InterPro" id="IPR011545">
    <property type="entry name" value="DEAD/DEAH_box_helicase_dom"/>
</dbReference>
<dbReference type="RefSeq" id="WP_251871456.1">
    <property type="nucleotide sequence ID" value="NZ_CP098755.1"/>
</dbReference>
<dbReference type="InterPro" id="IPR014001">
    <property type="entry name" value="Helicase_ATP-bd"/>
</dbReference>
<dbReference type="PROSITE" id="PS51194">
    <property type="entry name" value="HELICASE_CTER"/>
    <property type="match status" value="1"/>
</dbReference>
<evidence type="ECO:0000256" key="1">
    <source>
        <dbReference type="ARBA" id="ARBA00022741"/>
    </source>
</evidence>
<accession>A0ABY4WBC8</accession>
<dbReference type="Gene3D" id="1.20.120.1080">
    <property type="match status" value="1"/>
</dbReference>
<sequence length="841" mass="93768">MKTLPIDAILPDLCKELREQTSAVLVAAPGAGKTTRVPLAFLEEPWIKGRRILMLEPRRLAARMAARYMAASLGEQVGETVGYRVRLDTRVGPKTRIEVITEGILTRMLQTDPALEDVGLVIFDEFHERSLQADLGLALCLQARELLREDLRILVMSATLEAEPVAALLQNAPIVKSEGRTFPVDTHYLSRRSEVAVEQQVVATIQKALQQDGGDILAFLPGAGEIRRVEARLIEMDMGQKPIRIAPLYGNLSSQEQDRAVAPCQPGERKVVLATSIAETSLTVEGVTIVIDSGWMRVPRFSPRTGLTRLETVRVAKASADQRRGRAGRLAPGVCYRLWTKEEEQQMEASRRPEIRDTDLAALALELAVWGVTDPAELSWLDPLPAAAFSQARGLLVWLGALDQQGQVTAHGKRMAETGLSPRLAHMILVAIPLGLGGLACELAAVLSERDLFRGVRAGEHADVRSRVEAIRKVQRSDAQPYAYHEGISLNLPLCRTIWTEAAHWKKQFGIRADEGGRDDIHACGLLLAHAFPDRVAQRRENGRYLLQSGRGALLAHVQEISSAPYLVAAELDDHGSESAIYLAAPVELADLESSFADQIEEESRVYWEPGQQTVRALLRKRFGALVLREAHQADPDPDDLLEALLTGIAIEGLELLPWTKQARQLQQRLVFLHRQEPDNWPDASEENLLASLAEWLGPHLYGMKSGADLKRLSLHEILLGLIPWERRRELEKEAPTHIEVPSGSRIPVDYSDPESPILSVRLQEMFGLTETPRIYHGRVPLTLHLLSPAHRPVQVTRDLTSFWQQAYFDVKKDLKGRYPKHYWPDDPLQAMPTNRTRPRS</sequence>
<keyword evidence="4" id="KW-0067">ATP-binding</keyword>
<dbReference type="SMART" id="SM00487">
    <property type="entry name" value="DEXDc"/>
    <property type="match status" value="1"/>
</dbReference>
<dbReference type="GO" id="GO:0004386">
    <property type="term" value="F:helicase activity"/>
    <property type="evidence" value="ECO:0007669"/>
    <property type="project" value="UniProtKB-KW"/>
</dbReference>
<dbReference type="Pfam" id="PF00271">
    <property type="entry name" value="Helicase_C"/>
    <property type="match status" value="1"/>
</dbReference>
<dbReference type="PANTHER" id="PTHR43519">
    <property type="entry name" value="ATP-DEPENDENT RNA HELICASE HRPB"/>
    <property type="match status" value="1"/>
</dbReference>
<evidence type="ECO:0000256" key="2">
    <source>
        <dbReference type="ARBA" id="ARBA00022801"/>
    </source>
</evidence>
<evidence type="ECO:0000259" key="6">
    <source>
        <dbReference type="PROSITE" id="PS51194"/>
    </source>
</evidence>
<evidence type="ECO:0000313" key="7">
    <source>
        <dbReference type="EMBL" id="USG64342.1"/>
    </source>
</evidence>
<dbReference type="CDD" id="cd18791">
    <property type="entry name" value="SF2_C_RHA"/>
    <property type="match status" value="1"/>
</dbReference>
<evidence type="ECO:0000313" key="8">
    <source>
        <dbReference type="Proteomes" id="UP001056500"/>
    </source>
</evidence>
<dbReference type="InterPro" id="IPR027417">
    <property type="entry name" value="P-loop_NTPase"/>
</dbReference>
<evidence type="ECO:0000259" key="5">
    <source>
        <dbReference type="PROSITE" id="PS51192"/>
    </source>
</evidence>
<dbReference type="Pfam" id="PF00270">
    <property type="entry name" value="DEAD"/>
    <property type="match status" value="1"/>
</dbReference>
<reference evidence="7" key="1">
    <citation type="submission" date="2022-06" db="EMBL/GenBank/DDBJ databases">
        <title>Genome sequencing of Brevibacillus sp. BB3-R1.</title>
        <authorList>
            <person name="Heo J."/>
            <person name="Lee D."/>
            <person name="Won M."/>
            <person name="Han B.-H."/>
            <person name="Hong S.-B."/>
            <person name="Kwon S.-W."/>
        </authorList>
    </citation>
    <scope>NUCLEOTIDE SEQUENCE</scope>
    <source>
        <strain evidence="7">BB3-R1</strain>
    </source>
</reference>
<dbReference type="CDD" id="cd17990">
    <property type="entry name" value="DEXHc_HrpB"/>
    <property type="match status" value="1"/>
</dbReference>
<protein>
    <submittedName>
        <fullName evidence="7">ATP-dependent helicase HrpB</fullName>
    </submittedName>
</protein>
<organism evidence="7 8">
    <name type="scientific">Brevibacillus ruminantium</name>
    <dbReference type="NCBI Taxonomy" id="2950604"/>
    <lineage>
        <taxon>Bacteria</taxon>
        <taxon>Bacillati</taxon>
        <taxon>Bacillota</taxon>
        <taxon>Bacilli</taxon>
        <taxon>Bacillales</taxon>
        <taxon>Paenibacillaceae</taxon>
        <taxon>Brevibacillus</taxon>
    </lineage>
</organism>
<feature type="domain" description="Helicase ATP-binding" evidence="5">
    <location>
        <begin position="14"/>
        <end position="178"/>
    </location>
</feature>
<dbReference type="SMART" id="SM00490">
    <property type="entry name" value="HELICc"/>
    <property type="match status" value="1"/>
</dbReference>
<dbReference type="InterPro" id="IPR001650">
    <property type="entry name" value="Helicase_C-like"/>
</dbReference>
<dbReference type="PROSITE" id="PS51192">
    <property type="entry name" value="HELICASE_ATP_BIND_1"/>
    <property type="match status" value="1"/>
</dbReference>
<dbReference type="SUPFAM" id="SSF52540">
    <property type="entry name" value="P-loop containing nucleoside triphosphate hydrolases"/>
    <property type="match status" value="1"/>
</dbReference>
<dbReference type="SMART" id="SM00847">
    <property type="entry name" value="HA2"/>
    <property type="match status" value="1"/>
</dbReference>